<dbReference type="Gene3D" id="3.30.70.270">
    <property type="match status" value="1"/>
</dbReference>
<accession>A0A177CI45</accession>
<dbReference type="GO" id="GO:0070987">
    <property type="term" value="P:error-free translesion synthesis"/>
    <property type="evidence" value="ECO:0007669"/>
    <property type="project" value="UniProtKB-ARBA"/>
</dbReference>
<dbReference type="Pfam" id="PF00817">
    <property type="entry name" value="IMS"/>
    <property type="match status" value="1"/>
</dbReference>
<dbReference type="Gene3D" id="3.40.1170.60">
    <property type="match status" value="1"/>
</dbReference>
<dbReference type="InterPro" id="IPR001126">
    <property type="entry name" value="UmuC"/>
</dbReference>
<dbReference type="InterPro" id="IPR043128">
    <property type="entry name" value="Rev_trsase/Diguanyl_cyclase"/>
</dbReference>
<gene>
    <name evidence="3" type="ORF">CC84DRAFT_1195338</name>
</gene>
<sequence>MDSRQRHPQRRKRLKRPLDSIIIHFDYDAFYASVIEAETPSLRTRPLAIQQKQIVVTCNYEARRRGLYKLQLIKEAKKLCPDVVIVLGEDLTQFRNASKELYAFLRSFSWNSRCERLGFDEVWMDVTDMVNYNLELLNPTDLTSSFFCLSKSDPSIGFTFDASKVAGQTYPVQVDTSPDGPSNLLRMRLILGSHLAHYLRERLASEKDHTCTAGISTNKLLSKLVGNVHKPNDQTTLFPPYNSEDGQDNVTSFIDSHEVGKIPGIGFKTALNLRALVLQRPAKFDQGLVYGGTKEKVLVGDVRKVPDIGPEALEQILGGTGAPHGIGAKVYGLLFGIDDSEVGQARDVPTQISLEDSYIRLDTISEVKKELLLLSKSLLRRMHADLLEEDEDALASARTITDSAEPTETPTKRWMAFPKTLRLTTRPRPPKNPDGSHNRSFARISRSGPMPNFVFTLKDDVDTIAERLVAEALLPLFRRLHPERSGWNLSLVNVAATNMVDAASEKGGVGRDISKMFKRQDQVLKGFKVTDSDDVVPVMSRAAYEVMNTAVYSDQTGVVDTNVHDLKNARGGSEDLPTPSQEATIATQDHWESEDEEMLDEDRYACDECGAVMPLFAMGAHARWHSDS</sequence>
<dbReference type="InParanoid" id="A0A177CI45"/>
<proteinExistence type="predicted"/>
<dbReference type="EMBL" id="KV441551">
    <property type="protein sequence ID" value="OAG06986.1"/>
    <property type="molecule type" value="Genomic_DNA"/>
</dbReference>
<dbReference type="SUPFAM" id="SSF56672">
    <property type="entry name" value="DNA/RNA polymerases"/>
    <property type="match status" value="1"/>
</dbReference>
<dbReference type="FunFam" id="3.40.1170.60:FF:000006">
    <property type="entry name" value="DNA polymerase iota"/>
    <property type="match status" value="1"/>
</dbReference>
<dbReference type="STRING" id="1460663.A0A177CI45"/>
<evidence type="ECO:0000256" key="1">
    <source>
        <dbReference type="SAM" id="MobiDB-lite"/>
    </source>
</evidence>
<dbReference type="PANTHER" id="PTHR46404">
    <property type="entry name" value="DNA POLYMERASE IOTA"/>
    <property type="match status" value="1"/>
</dbReference>
<evidence type="ECO:0000313" key="4">
    <source>
        <dbReference type="Proteomes" id="UP000077069"/>
    </source>
</evidence>
<dbReference type="InterPro" id="IPR043502">
    <property type="entry name" value="DNA/RNA_pol_sf"/>
</dbReference>
<feature type="domain" description="UmuC" evidence="2">
    <location>
        <begin position="22"/>
        <end position="266"/>
    </location>
</feature>
<evidence type="ECO:0000313" key="3">
    <source>
        <dbReference type="EMBL" id="OAG06986.1"/>
    </source>
</evidence>
<dbReference type="GO" id="GO:0003684">
    <property type="term" value="F:damaged DNA binding"/>
    <property type="evidence" value="ECO:0007669"/>
    <property type="project" value="InterPro"/>
</dbReference>
<evidence type="ECO:0000259" key="2">
    <source>
        <dbReference type="PROSITE" id="PS50173"/>
    </source>
</evidence>
<dbReference type="GeneID" id="28764889"/>
<protein>
    <submittedName>
        <fullName evidence="3">DNA/RNA polymerase</fullName>
    </submittedName>
</protein>
<dbReference type="AlphaFoldDB" id="A0A177CI45"/>
<reference evidence="3 4" key="1">
    <citation type="submission" date="2016-05" db="EMBL/GenBank/DDBJ databases">
        <title>Comparative analysis of secretome profiles of manganese(II)-oxidizing ascomycete fungi.</title>
        <authorList>
            <consortium name="DOE Joint Genome Institute"/>
            <person name="Zeiner C.A."/>
            <person name="Purvine S.O."/>
            <person name="Zink E.M."/>
            <person name="Wu S."/>
            <person name="Pasa-Tolic L."/>
            <person name="Chaput D.L."/>
            <person name="Haridas S."/>
            <person name="Grigoriev I.V."/>
            <person name="Santelli C.M."/>
            <person name="Hansel C.M."/>
        </authorList>
    </citation>
    <scope>NUCLEOTIDE SEQUENCE [LARGE SCALE GENOMIC DNA]</scope>
    <source>
        <strain evidence="3 4">AP3s5-JAC2a</strain>
    </source>
</reference>
<dbReference type="PROSITE" id="PS50173">
    <property type="entry name" value="UMUC"/>
    <property type="match status" value="1"/>
</dbReference>
<keyword evidence="4" id="KW-1185">Reference proteome</keyword>
<organism evidence="3 4">
    <name type="scientific">Paraphaeosphaeria sporulosa</name>
    <dbReference type="NCBI Taxonomy" id="1460663"/>
    <lineage>
        <taxon>Eukaryota</taxon>
        <taxon>Fungi</taxon>
        <taxon>Dikarya</taxon>
        <taxon>Ascomycota</taxon>
        <taxon>Pezizomycotina</taxon>
        <taxon>Dothideomycetes</taxon>
        <taxon>Pleosporomycetidae</taxon>
        <taxon>Pleosporales</taxon>
        <taxon>Massarineae</taxon>
        <taxon>Didymosphaeriaceae</taxon>
        <taxon>Paraphaeosphaeria</taxon>
    </lineage>
</organism>
<name>A0A177CI45_9PLEO</name>
<dbReference type="GO" id="GO:0003887">
    <property type="term" value="F:DNA-directed DNA polymerase activity"/>
    <property type="evidence" value="ECO:0007669"/>
    <property type="project" value="TreeGrafter"/>
</dbReference>
<dbReference type="Proteomes" id="UP000077069">
    <property type="component" value="Unassembled WGS sequence"/>
</dbReference>
<dbReference type="RefSeq" id="XP_018037351.1">
    <property type="nucleotide sequence ID" value="XM_018181403.1"/>
</dbReference>
<dbReference type="OrthoDB" id="447129at2759"/>
<dbReference type="GO" id="GO:0006281">
    <property type="term" value="P:DNA repair"/>
    <property type="evidence" value="ECO:0007669"/>
    <property type="project" value="InterPro"/>
</dbReference>
<dbReference type="PANTHER" id="PTHR46404:SF1">
    <property type="entry name" value="DNA POLYMERASE IOTA"/>
    <property type="match status" value="1"/>
</dbReference>
<dbReference type="InterPro" id="IPR036775">
    <property type="entry name" value="DNA_pol_Y-fam_lit_finger_sf"/>
</dbReference>
<feature type="region of interest" description="Disordered" evidence="1">
    <location>
        <begin position="423"/>
        <end position="444"/>
    </location>
</feature>
<dbReference type="Gene3D" id="3.30.1490.100">
    <property type="entry name" value="DNA polymerase, Y-family, little finger domain"/>
    <property type="match status" value="1"/>
</dbReference>